<gene>
    <name evidence="3" type="ORF">ABLG96_01275</name>
</gene>
<dbReference type="EMBL" id="CP159218">
    <property type="protein sequence ID" value="XCG64007.1"/>
    <property type="molecule type" value="Genomic_DNA"/>
</dbReference>
<organism evidence="3">
    <name type="scientific">Nakamurella sp. A5-74</name>
    <dbReference type="NCBI Taxonomy" id="3158264"/>
    <lineage>
        <taxon>Bacteria</taxon>
        <taxon>Bacillati</taxon>
        <taxon>Actinomycetota</taxon>
        <taxon>Actinomycetes</taxon>
        <taxon>Nakamurellales</taxon>
        <taxon>Nakamurellaceae</taxon>
        <taxon>Nakamurella</taxon>
    </lineage>
</organism>
<feature type="signal peptide" evidence="1">
    <location>
        <begin position="1"/>
        <end position="26"/>
    </location>
</feature>
<dbReference type="Pfam" id="PF03734">
    <property type="entry name" value="YkuD"/>
    <property type="match status" value="1"/>
</dbReference>
<dbReference type="RefSeq" id="WP_353649621.1">
    <property type="nucleotide sequence ID" value="NZ_CP159218.1"/>
</dbReference>
<protein>
    <submittedName>
        <fullName evidence="3">L,D-transpeptidase family protein</fullName>
    </submittedName>
</protein>
<evidence type="ECO:0000259" key="2">
    <source>
        <dbReference type="Pfam" id="PF03734"/>
    </source>
</evidence>
<proteinExistence type="predicted"/>
<reference evidence="3" key="1">
    <citation type="submission" date="2024-05" db="EMBL/GenBank/DDBJ databases">
        <authorList>
            <person name="Cai S.Y."/>
            <person name="Jin L.M."/>
            <person name="Li H.R."/>
        </authorList>
    </citation>
    <scope>NUCLEOTIDE SEQUENCE</scope>
    <source>
        <strain evidence="3">A5-74</strain>
    </source>
</reference>
<evidence type="ECO:0000313" key="3">
    <source>
        <dbReference type="EMBL" id="XCG64007.1"/>
    </source>
</evidence>
<dbReference type="PANTHER" id="PTHR38589">
    <property type="entry name" value="BLR0621 PROTEIN"/>
    <property type="match status" value="1"/>
</dbReference>
<dbReference type="AlphaFoldDB" id="A0AAU8DP02"/>
<sequence>MRSLRVLCTLVAVVLTSSLAGTPVRAAPPVPMLQTRIGSPLAGVPADSRQVIAVGSPAAGSTYATLTAWEKLSDGSWARRIGPVAARVGSRGIGPAEEGSQYTPAGTMRLDQSFGRLANPGTKLPYFVTDPLDWWDENPSSSTYNLHVRRSSSPGGASENLYYPGSAYNYGVNMAWNPGRVPGAGSAFFLHVSTGKPTAGCVSITQADLQAILRWLDPAKKPVITTRVGTAWMPGNLDTRLSQTTPSTTVAKGTLKALGGTLTTTTKQQLSAPVVQIFRQLSGSATWTRIGTTALRSGSYSFTFRPAGPAARYQVRWPGNATWERAQSGIVTFAVR</sequence>
<feature type="chain" id="PRO_5043325026" evidence="1">
    <location>
        <begin position="27"/>
        <end position="336"/>
    </location>
</feature>
<dbReference type="InterPro" id="IPR005490">
    <property type="entry name" value="LD_TPept_cat_dom"/>
</dbReference>
<evidence type="ECO:0000256" key="1">
    <source>
        <dbReference type="SAM" id="SignalP"/>
    </source>
</evidence>
<feature type="domain" description="L,D-TPase catalytic" evidence="2">
    <location>
        <begin position="90"/>
        <end position="223"/>
    </location>
</feature>
<accession>A0AAU8DP02</accession>
<dbReference type="PANTHER" id="PTHR38589:SF1">
    <property type="entry name" value="BLR0621 PROTEIN"/>
    <property type="match status" value="1"/>
</dbReference>
<dbReference type="GO" id="GO:0016740">
    <property type="term" value="F:transferase activity"/>
    <property type="evidence" value="ECO:0007669"/>
    <property type="project" value="InterPro"/>
</dbReference>
<keyword evidence="1" id="KW-0732">Signal</keyword>
<name>A0AAU8DP02_9ACTN</name>